<evidence type="ECO:0000256" key="2">
    <source>
        <dbReference type="ARBA" id="ARBA00004429"/>
    </source>
</evidence>
<dbReference type="CDD" id="cd00088">
    <property type="entry name" value="HPT"/>
    <property type="match status" value="1"/>
</dbReference>
<evidence type="ECO:0000256" key="8">
    <source>
        <dbReference type="ARBA" id="ARBA00022692"/>
    </source>
</evidence>
<feature type="domain" description="PAC" evidence="30">
    <location>
        <begin position="611"/>
        <end position="663"/>
    </location>
</feature>
<evidence type="ECO:0000259" key="28">
    <source>
        <dbReference type="PROSITE" id="PS50110"/>
    </source>
</evidence>
<reference evidence="33 34" key="1">
    <citation type="submission" date="2016-10" db="EMBL/GenBank/DDBJ databases">
        <authorList>
            <person name="de Groot N.N."/>
        </authorList>
    </citation>
    <scope>NUCLEOTIDE SEQUENCE [LARGE SCALE GENOMIC DNA]</scope>
    <source>
        <strain evidence="33 34">R-24608</strain>
    </source>
</reference>
<dbReference type="InterPro" id="IPR036890">
    <property type="entry name" value="HATPase_C_sf"/>
</dbReference>
<evidence type="ECO:0000256" key="26">
    <source>
        <dbReference type="SAM" id="MobiDB-lite"/>
    </source>
</evidence>
<dbReference type="Pfam" id="PF00512">
    <property type="entry name" value="HisKA"/>
    <property type="match status" value="1"/>
</dbReference>
<sequence length="1267" mass="136841">MFDSYFSATIAPDPLLWSQHDPWLVALSVLVSMGASAVALHMAALARAAESRGLRQLALGSGALALGSGVWTMHYIGMLAFAVCGQGRFDPGMTALSVLPSLGASWVALRMLVRERVRAPVLLGSGVLVGAGIGAMHYIGMAASELAPLMRYDARGFALSIVVAVLLAVLALWVRFGLQQRLRVGTAPVTVLAGGVMGLAIAGMHYTGMAALRFVEPIERLNQTAFSVPVQTSLSLAVAVVTVALSLVVIAANAGLRYRQMLWQTRRSESRLRAITDTAVDGIITINGRGIVQSFNGAAEHLLGWRAEEVIGRNVSMLMPEPHQSAHDGYLSTHLTTGRSSIIGRGREVEALRKDGSVLPIRLAVGRVALPGEALFVGFITDISARRAMESALRRREEQLRTLVGNIPGVAFRCRNEGDWPMEFISDAVLPLTGWSAEDFLQGRVHFGHITHAEDAQRIAPEVAQALAQQRAYRVEYRIRTRDGRTRWLAEYGRGVPGDESGVPGDESGVPGDESGAGARWIDGVILDITESKARNAEFAGTSAALHRAMAVVEFDLTGQVLTANANYLDLMGYTLEELRQLHHRQLCPAPIAESPAYAALWAKLARGECDAGEHLRLGKGGRRIWMYGSYNPIFDVDGRPFKVMKFVTDLTERLAMEQELREAKERAEAAAAARSTFLANMSHEIRTPMNAIIGFTEALLDTPLDAEQRRHLGTVQQAARSMLRLLNDILDTAKLEKGAVEMEIADFSLQEVCDQILATLRIHAGKKGLALQCVMAERVPPYLRGDALRLQQVLLNLLGNALKFTERGHVLLRLDYHDGTLVIEVEDTGIGIAAQHLERIFDPFAQADASTTRQFGGTGLGTTISRQLVERMGGSISVRSTLGVGTTFTVCVPLPVGQATAAVACVSQAVQLPPLRMLVVDDVPANIELLQIHLDRGRHQVTVARDGESAVAAYEAGRFDVVLMDLQMPGMDGLEATRRIRAFEQVQRREPVPVIALSASVLEQDRRNARAAGMDGFASKPLEPARLFREIARVLHLQPDASSSGWSSLQTLSRGPDMPPAPQAAVPAVDWERGTRLWGQRALLRDAVARLLADHAATPATLQAMVAQPDMDAARALAHRLRGAAGNLALGPLQTLAQRIEEAAHSLDRTALQPLVAALPAALQAVQQALAHEAEAAAAPAPGVGQHAPLTADQRQQARDAAHALQQALAQSELAQPPLDVLVQLLPADATERLQEAIDTFDFDQALAQLQQLRTHWIDAPTENPA</sequence>
<feature type="transmembrane region" description="Helical" evidence="25">
    <location>
        <begin position="234"/>
        <end position="256"/>
    </location>
</feature>
<dbReference type="SUPFAM" id="SSF52172">
    <property type="entry name" value="CheY-like"/>
    <property type="match status" value="1"/>
</dbReference>
<dbReference type="InterPro" id="IPR003661">
    <property type="entry name" value="HisK_dim/P_dom"/>
</dbReference>
<evidence type="ECO:0000256" key="5">
    <source>
        <dbReference type="ARBA" id="ARBA00022519"/>
    </source>
</evidence>
<keyword evidence="7" id="KW-0808">Transferase</keyword>
<keyword evidence="10" id="KW-0547">Nucleotide-binding</keyword>
<dbReference type="SUPFAM" id="SSF55874">
    <property type="entry name" value="ATPase domain of HSP90 chaperone/DNA topoisomerase II/histidine kinase"/>
    <property type="match status" value="1"/>
</dbReference>
<dbReference type="Pfam" id="PF00072">
    <property type="entry name" value="Response_reg"/>
    <property type="match status" value="1"/>
</dbReference>
<feature type="transmembrane region" description="Helical" evidence="25">
    <location>
        <begin position="23"/>
        <end position="45"/>
    </location>
</feature>
<feature type="domain" description="Response regulatory" evidence="28">
    <location>
        <begin position="917"/>
        <end position="1036"/>
    </location>
</feature>
<evidence type="ECO:0000256" key="3">
    <source>
        <dbReference type="ARBA" id="ARBA00012438"/>
    </source>
</evidence>
<evidence type="ECO:0000256" key="25">
    <source>
        <dbReference type="PROSITE-ProRule" id="PRU00244"/>
    </source>
</evidence>
<dbReference type="GO" id="GO:0005886">
    <property type="term" value="C:plasma membrane"/>
    <property type="evidence" value="ECO:0007669"/>
    <property type="project" value="UniProtKB-SubCell"/>
</dbReference>
<comment type="function">
    <text evidence="17">Member of the two-component regulatory system BvgS/BvgA. Phosphorylates BvgA via a four-step phosphorelay in response to environmental signals.</text>
</comment>
<dbReference type="CDD" id="cd00082">
    <property type="entry name" value="HisKA"/>
    <property type="match status" value="1"/>
</dbReference>
<evidence type="ECO:0000256" key="17">
    <source>
        <dbReference type="ARBA" id="ARBA00058004"/>
    </source>
</evidence>
<dbReference type="SUPFAM" id="SSF55785">
    <property type="entry name" value="PYP-like sensor domain (PAS domain)"/>
    <property type="match status" value="3"/>
</dbReference>
<dbReference type="PROSITE" id="PS50112">
    <property type="entry name" value="PAS"/>
    <property type="match status" value="3"/>
</dbReference>
<dbReference type="PROSITE" id="PS50110">
    <property type="entry name" value="RESPONSE_REGULATORY"/>
    <property type="match status" value="1"/>
</dbReference>
<dbReference type="GO" id="GO:0000155">
    <property type="term" value="F:phosphorelay sensor kinase activity"/>
    <property type="evidence" value="ECO:0007669"/>
    <property type="project" value="InterPro"/>
</dbReference>
<dbReference type="SMART" id="SM00091">
    <property type="entry name" value="PAS"/>
    <property type="match status" value="3"/>
</dbReference>
<proteinExistence type="predicted"/>
<dbReference type="InterPro" id="IPR013656">
    <property type="entry name" value="PAS_4"/>
</dbReference>
<comment type="function">
    <text evidence="18">Putative oxygen sensor; modulates the activity of FixJ, a transcriptional activator of nitrogen fixation fixK gene. FixL probably acts as a kinase that phosphorylates FixJ.</text>
</comment>
<dbReference type="SMART" id="SM00387">
    <property type="entry name" value="HATPase_c"/>
    <property type="match status" value="1"/>
</dbReference>
<dbReference type="PROSITE" id="PS50109">
    <property type="entry name" value="HIS_KIN"/>
    <property type="match status" value="1"/>
</dbReference>
<dbReference type="PRINTS" id="PR00344">
    <property type="entry name" value="BCTRLSENSOR"/>
</dbReference>
<dbReference type="Pfam" id="PF00989">
    <property type="entry name" value="PAS"/>
    <property type="match status" value="1"/>
</dbReference>
<dbReference type="CDD" id="cd00130">
    <property type="entry name" value="PAS"/>
    <property type="match status" value="3"/>
</dbReference>
<feature type="domain" description="PAC" evidence="30">
    <location>
        <begin position="345"/>
        <end position="395"/>
    </location>
</feature>
<dbReference type="PANTHER" id="PTHR43047">
    <property type="entry name" value="TWO-COMPONENT HISTIDINE PROTEIN KINASE"/>
    <property type="match status" value="1"/>
</dbReference>
<feature type="transmembrane region" description="Helical" evidence="25">
    <location>
        <begin position="121"/>
        <end position="144"/>
    </location>
</feature>
<dbReference type="Gene3D" id="3.30.450.20">
    <property type="entry name" value="PAS domain"/>
    <property type="match status" value="3"/>
</dbReference>
<dbReference type="Pfam" id="PF08447">
    <property type="entry name" value="PAS_3"/>
    <property type="match status" value="1"/>
</dbReference>
<evidence type="ECO:0000313" key="34">
    <source>
        <dbReference type="Proteomes" id="UP000183656"/>
    </source>
</evidence>
<dbReference type="InterPro" id="IPR035965">
    <property type="entry name" value="PAS-like_dom_sf"/>
</dbReference>
<keyword evidence="13 25" id="KW-1133">Transmembrane helix</keyword>
<dbReference type="Pfam" id="PF01627">
    <property type="entry name" value="Hpt"/>
    <property type="match status" value="1"/>
</dbReference>
<feature type="modified residue" description="4-aspartylphosphate" evidence="24">
    <location>
        <position position="966"/>
    </location>
</feature>
<dbReference type="SMART" id="SM00448">
    <property type="entry name" value="REC"/>
    <property type="match status" value="1"/>
</dbReference>
<keyword evidence="4" id="KW-1003">Cell membrane</keyword>
<feature type="compositionally biased region" description="Low complexity" evidence="26">
    <location>
        <begin position="1178"/>
        <end position="1196"/>
    </location>
</feature>
<keyword evidence="11" id="KW-0418">Kinase</keyword>
<dbReference type="InterPro" id="IPR000014">
    <property type="entry name" value="PAS"/>
</dbReference>
<dbReference type="OrthoDB" id="9810730at2"/>
<dbReference type="InterPro" id="IPR013655">
    <property type="entry name" value="PAS_fold_3"/>
</dbReference>
<dbReference type="NCBIfam" id="TIGR00229">
    <property type="entry name" value="sensory_box"/>
    <property type="match status" value="3"/>
</dbReference>
<keyword evidence="34" id="KW-1185">Reference proteome</keyword>
<feature type="domain" description="PAS" evidence="29">
    <location>
        <begin position="552"/>
        <end position="579"/>
    </location>
</feature>
<dbReference type="Gene3D" id="1.10.287.130">
    <property type="match status" value="1"/>
</dbReference>
<dbReference type="FunFam" id="3.30.565.10:FF:000010">
    <property type="entry name" value="Sensor histidine kinase RcsC"/>
    <property type="match status" value="1"/>
</dbReference>
<evidence type="ECO:0000256" key="4">
    <source>
        <dbReference type="ARBA" id="ARBA00022475"/>
    </source>
</evidence>
<dbReference type="PANTHER" id="PTHR43047:SF64">
    <property type="entry name" value="HISTIDINE KINASE CONTAINING CHEY-HOMOLOGOUS RECEIVER DOMAIN AND PAS DOMAIN-RELATED"/>
    <property type="match status" value="1"/>
</dbReference>
<comment type="catalytic activity">
    <reaction evidence="1">
        <text>ATP + protein L-histidine = ADP + protein N-phospho-L-histidine.</text>
        <dbReference type="EC" id="2.7.13.3"/>
    </reaction>
</comment>
<evidence type="ECO:0000259" key="30">
    <source>
        <dbReference type="PROSITE" id="PS50113"/>
    </source>
</evidence>
<organism evidence="33 34">
    <name type="scientific">Paenacidovorax caeni</name>
    <dbReference type="NCBI Taxonomy" id="343013"/>
    <lineage>
        <taxon>Bacteria</taxon>
        <taxon>Pseudomonadati</taxon>
        <taxon>Pseudomonadota</taxon>
        <taxon>Betaproteobacteria</taxon>
        <taxon>Burkholderiales</taxon>
        <taxon>Comamonadaceae</taxon>
        <taxon>Paenacidovorax</taxon>
    </lineage>
</organism>
<keyword evidence="14" id="KW-0902">Two-component regulatory system</keyword>
<dbReference type="Pfam" id="PF03707">
    <property type="entry name" value="MHYT"/>
    <property type="match status" value="3"/>
</dbReference>
<dbReference type="SUPFAM" id="SSF47384">
    <property type="entry name" value="Homodimeric domain of signal transducing histidine kinase"/>
    <property type="match status" value="1"/>
</dbReference>
<feature type="domain" description="PAS" evidence="29">
    <location>
        <begin position="396"/>
        <end position="470"/>
    </location>
</feature>
<dbReference type="GO" id="GO:0005524">
    <property type="term" value="F:ATP binding"/>
    <property type="evidence" value="ECO:0007669"/>
    <property type="project" value="UniProtKB-KW"/>
</dbReference>
<evidence type="ECO:0000256" key="21">
    <source>
        <dbReference type="ARBA" id="ARBA00070152"/>
    </source>
</evidence>
<feature type="compositionally biased region" description="Low complexity" evidence="26">
    <location>
        <begin position="1043"/>
        <end position="1054"/>
    </location>
</feature>
<dbReference type="InterPro" id="IPR013767">
    <property type="entry name" value="PAS_fold"/>
</dbReference>
<dbReference type="CDD" id="cd16922">
    <property type="entry name" value="HATPase_EvgS-ArcB-TorS-like"/>
    <property type="match status" value="1"/>
</dbReference>
<evidence type="ECO:0000256" key="18">
    <source>
        <dbReference type="ARBA" id="ARBA00059827"/>
    </source>
</evidence>
<feature type="domain" description="Histidine kinase" evidence="27">
    <location>
        <begin position="681"/>
        <end position="897"/>
    </location>
</feature>
<dbReference type="InterPro" id="IPR004358">
    <property type="entry name" value="Sig_transdc_His_kin-like_C"/>
</dbReference>
<evidence type="ECO:0000256" key="16">
    <source>
        <dbReference type="ARBA" id="ARBA00023136"/>
    </source>
</evidence>
<dbReference type="InterPro" id="IPR036641">
    <property type="entry name" value="HPT_dom_sf"/>
</dbReference>
<dbReference type="GO" id="GO:0006355">
    <property type="term" value="P:regulation of DNA-templated transcription"/>
    <property type="evidence" value="ECO:0007669"/>
    <property type="project" value="InterPro"/>
</dbReference>
<dbReference type="EMBL" id="FPBX01000002">
    <property type="protein sequence ID" value="SFU35128.1"/>
    <property type="molecule type" value="Genomic_DNA"/>
</dbReference>
<dbReference type="InterPro" id="IPR011006">
    <property type="entry name" value="CheY-like_superfamily"/>
</dbReference>
<dbReference type="Proteomes" id="UP000183656">
    <property type="component" value="Unassembled WGS sequence"/>
</dbReference>
<keyword evidence="8 25" id="KW-0812">Transmembrane</keyword>
<evidence type="ECO:0000256" key="7">
    <source>
        <dbReference type="ARBA" id="ARBA00022679"/>
    </source>
</evidence>
<dbReference type="FunFam" id="3.30.450.20:FF:000060">
    <property type="entry name" value="Sensor protein FixL"/>
    <property type="match status" value="1"/>
</dbReference>
<feature type="transmembrane region" description="Helical" evidence="25">
    <location>
        <begin position="156"/>
        <end position="178"/>
    </location>
</feature>
<dbReference type="InterPro" id="IPR001610">
    <property type="entry name" value="PAC"/>
</dbReference>
<dbReference type="InterPro" id="IPR003594">
    <property type="entry name" value="HATPase_dom"/>
</dbReference>
<dbReference type="STRING" id="343013.SAMN04489707_100243"/>
<feature type="domain" description="HPt" evidence="31">
    <location>
        <begin position="1081"/>
        <end position="1181"/>
    </location>
</feature>
<evidence type="ECO:0000259" key="27">
    <source>
        <dbReference type="PROSITE" id="PS50109"/>
    </source>
</evidence>
<feature type="transmembrane region" description="Helical" evidence="25">
    <location>
        <begin position="57"/>
        <end position="83"/>
    </location>
</feature>
<keyword evidence="12" id="KW-0067">ATP-binding</keyword>
<evidence type="ECO:0000256" key="19">
    <source>
        <dbReference type="ARBA" id="ARBA00064003"/>
    </source>
</evidence>
<dbReference type="FunFam" id="1.10.287.130:FF:000002">
    <property type="entry name" value="Two-component osmosensing histidine kinase"/>
    <property type="match status" value="1"/>
</dbReference>
<dbReference type="Gene3D" id="3.40.50.2300">
    <property type="match status" value="1"/>
</dbReference>
<evidence type="ECO:0000256" key="15">
    <source>
        <dbReference type="ARBA" id="ARBA00023026"/>
    </source>
</evidence>
<dbReference type="PROSITE" id="PS50924">
    <property type="entry name" value="MHYT"/>
    <property type="match status" value="1"/>
</dbReference>
<evidence type="ECO:0000259" key="32">
    <source>
        <dbReference type="PROSITE" id="PS50924"/>
    </source>
</evidence>
<keyword evidence="5" id="KW-0997">Cell inner membrane</keyword>
<dbReference type="InterPro" id="IPR005330">
    <property type="entry name" value="MHYT_dom"/>
</dbReference>
<evidence type="ECO:0000256" key="1">
    <source>
        <dbReference type="ARBA" id="ARBA00000085"/>
    </source>
</evidence>
<dbReference type="InterPro" id="IPR036097">
    <property type="entry name" value="HisK_dim/P_sf"/>
</dbReference>
<feature type="domain" description="PAS" evidence="29">
    <location>
        <begin position="268"/>
        <end position="338"/>
    </location>
</feature>
<accession>A0A1I7FG32</accession>
<dbReference type="SUPFAM" id="SSF47226">
    <property type="entry name" value="Histidine-containing phosphotransfer domain, HPT domain"/>
    <property type="match status" value="1"/>
</dbReference>
<evidence type="ECO:0000256" key="22">
    <source>
        <dbReference type="ARBA" id="ARBA00070616"/>
    </source>
</evidence>
<evidence type="ECO:0000256" key="13">
    <source>
        <dbReference type="ARBA" id="ARBA00022989"/>
    </source>
</evidence>
<dbReference type="SMART" id="SM00086">
    <property type="entry name" value="PAC"/>
    <property type="match status" value="3"/>
</dbReference>
<evidence type="ECO:0000259" key="29">
    <source>
        <dbReference type="PROSITE" id="PS50112"/>
    </source>
</evidence>
<feature type="modified residue" description="Phosphohistidine" evidence="23">
    <location>
        <position position="1120"/>
    </location>
</feature>
<comment type="subcellular location">
    <subcellularLocation>
        <location evidence="2">Cell inner membrane</location>
        <topology evidence="2">Multi-pass membrane protein</topology>
    </subcellularLocation>
</comment>
<evidence type="ECO:0000259" key="31">
    <source>
        <dbReference type="PROSITE" id="PS50894"/>
    </source>
</evidence>
<feature type="domain" description="MHYT" evidence="32">
    <location>
        <begin position="20"/>
        <end position="215"/>
    </location>
</feature>
<evidence type="ECO:0000256" key="12">
    <source>
        <dbReference type="ARBA" id="ARBA00022840"/>
    </source>
</evidence>
<name>A0A1I7FG32_9BURK</name>
<dbReference type="SMART" id="SM00388">
    <property type="entry name" value="HisKA"/>
    <property type="match status" value="1"/>
</dbReference>
<evidence type="ECO:0000256" key="10">
    <source>
        <dbReference type="ARBA" id="ARBA00022741"/>
    </source>
</evidence>
<feature type="region of interest" description="Disordered" evidence="26">
    <location>
        <begin position="1178"/>
        <end position="1205"/>
    </location>
</feature>
<dbReference type="InterPro" id="IPR005467">
    <property type="entry name" value="His_kinase_dom"/>
</dbReference>
<dbReference type="PROSITE" id="PS50113">
    <property type="entry name" value="PAC"/>
    <property type="match status" value="2"/>
</dbReference>
<evidence type="ECO:0000256" key="11">
    <source>
        <dbReference type="ARBA" id="ARBA00022777"/>
    </source>
</evidence>
<keyword evidence="6 24" id="KW-0597">Phosphoprotein</keyword>
<dbReference type="InterPro" id="IPR008207">
    <property type="entry name" value="Sig_transdc_His_kin_Hpt_dom"/>
</dbReference>
<comment type="subunit">
    <text evidence="19">At low DSF concentrations, interacts with RpfF.</text>
</comment>
<dbReference type="CDD" id="cd17546">
    <property type="entry name" value="REC_hyHK_CKI1_RcsC-like"/>
    <property type="match status" value="1"/>
</dbReference>
<dbReference type="Gene3D" id="3.30.565.10">
    <property type="entry name" value="Histidine kinase-like ATPase, C-terminal domain"/>
    <property type="match status" value="1"/>
</dbReference>
<dbReference type="EC" id="2.7.13.3" evidence="3"/>
<keyword evidence="9" id="KW-0732">Signal</keyword>
<gene>
    <name evidence="33" type="ORF">SAMN04489707_100243</name>
</gene>
<dbReference type="InterPro" id="IPR000700">
    <property type="entry name" value="PAS-assoc_C"/>
</dbReference>
<feature type="transmembrane region" description="Helical" evidence="25">
    <location>
        <begin position="89"/>
        <end position="109"/>
    </location>
</feature>
<dbReference type="Pfam" id="PF08448">
    <property type="entry name" value="PAS_4"/>
    <property type="match status" value="1"/>
</dbReference>
<evidence type="ECO:0000313" key="33">
    <source>
        <dbReference type="EMBL" id="SFU35128.1"/>
    </source>
</evidence>
<dbReference type="AlphaFoldDB" id="A0A1I7FG32"/>
<dbReference type="RefSeq" id="WP_054255230.1">
    <property type="nucleotide sequence ID" value="NZ_CYIG01000005.1"/>
</dbReference>
<evidence type="ECO:0000256" key="20">
    <source>
        <dbReference type="ARBA" id="ARBA00068150"/>
    </source>
</evidence>
<keyword evidence="16 25" id="KW-0472">Membrane</keyword>
<feature type="region of interest" description="Disordered" evidence="26">
    <location>
        <begin position="1042"/>
        <end position="1065"/>
    </location>
</feature>
<feature type="transmembrane region" description="Helical" evidence="25">
    <location>
        <begin position="190"/>
        <end position="214"/>
    </location>
</feature>
<evidence type="ECO:0000256" key="6">
    <source>
        <dbReference type="ARBA" id="ARBA00022553"/>
    </source>
</evidence>
<evidence type="ECO:0000256" key="24">
    <source>
        <dbReference type="PROSITE-ProRule" id="PRU00169"/>
    </source>
</evidence>
<dbReference type="Gene3D" id="1.20.120.160">
    <property type="entry name" value="HPT domain"/>
    <property type="match status" value="1"/>
</dbReference>
<dbReference type="Pfam" id="PF02518">
    <property type="entry name" value="HATPase_c"/>
    <property type="match status" value="1"/>
</dbReference>
<keyword evidence="15" id="KW-0843">Virulence</keyword>
<dbReference type="PROSITE" id="PS50894">
    <property type="entry name" value="HPT"/>
    <property type="match status" value="1"/>
</dbReference>
<evidence type="ECO:0000256" key="14">
    <source>
        <dbReference type="ARBA" id="ARBA00023012"/>
    </source>
</evidence>
<protein>
    <recommendedName>
        <fullName evidence="22">Sensor protein FixL</fullName>
        <ecNumber evidence="3">2.7.13.3</ecNumber>
    </recommendedName>
    <alternativeName>
        <fullName evidence="20">Sensory/regulatory protein RpfC</fullName>
    </alternativeName>
    <alternativeName>
        <fullName evidence="21">Virulence sensor protein BvgS</fullName>
    </alternativeName>
</protein>
<dbReference type="InterPro" id="IPR001789">
    <property type="entry name" value="Sig_transdc_resp-reg_receiver"/>
</dbReference>
<evidence type="ECO:0000256" key="23">
    <source>
        <dbReference type="PROSITE-ProRule" id="PRU00110"/>
    </source>
</evidence>
<evidence type="ECO:0000256" key="9">
    <source>
        <dbReference type="ARBA" id="ARBA00022729"/>
    </source>
</evidence>